<dbReference type="AlphaFoldDB" id="A0A9X2WJ02"/>
<organism evidence="5 6">
    <name type="scientific">Thalassolituus pacificus</name>
    <dbReference type="NCBI Taxonomy" id="2975440"/>
    <lineage>
        <taxon>Bacteria</taxon>
        <taxon>Pseudomonadati</taxon>
        <taxon>Pseudomonadota</taxon>
        <taxon>Gammaproteobacteria</taxon>
        <taxon>Oceanospirillales</taxon>
        <taxon>Oceanospirillaceae</taxon>
        <taxon>Thalassolituus</taxon>
    </lineage>
</organism>
<keyword evidence="1" id="KW-0805">Transcription regulation</keyword>
<proteinExistence type="predicted"/>
<reference evidence="5" key="2">
    <citation type="submission" date="2022-08" db="EMBL/GenBank/DDBJ databases">
        <authorList>
            <person name="Dong C."/>
        </authorList>
    </citation>
    <scope>NUCLEOTIDE SEQUENCE</scope>
    <source>
        <strain evidence="5">59MF3M-4</strain>
    </source>
</reference>
<dbReference type="InterPro" id="IPR009057">
    <property type="entry name" value="Homeodomain-like_sf"/>
</dbReference>
<evidence type="ECO:0000256" key="2">
    <source>
        <dbReference type="ARBA" id="ARBA00023125"/>
    </source>
</evidence>
<evidence type="ECO:0000256" key="3">
    <source>
        <dbReference type="ARBA" id="ARBA00023163"/>
    </source>
</evidence>
<dbReference type="GO" id="GO:0000976">
    <property type="term" value="F:transcription cis-regulatory region binding"/>
    <property type="evidence" value="ECO:0007669"/>
    <property type="project" value="TreeGrafter"/>
</dbReference>
<dbReference type="RefSeq" id="WP_260977866.1">
    <property type="nucleotide sequence ID" value="NZ_JAOANI010000031.1"/>
</dbReference>
<evidence type="ECO:0000313" key="6">
    <source>
        <dbReference type="Proteomes" id="UP001147830"/>
    </source>
</evidence>
<dbReference type="PROSITE" id="PS01124">
    <property type="entry name" value="HTH_ARAC_FAMILY_2"/>
    <property type="match status" value="1"/>
</dbReference>
<dbReference type="Proteomes" id="UP001147830">
    <property type="component" value="Unassembled WGS sequence"/>
</dbReference>
<keyword evidence="2" id="KW-0238">DNA-binding</keyword>
<protein>
    <submittedName>
        <fullName evidence="5">AraC family transcriptional regulator</fullName>
    </submittedName>
</protein>
<dbReference type="Pfam" id="PF12625">
    <property type="entry name" value="Arabinose_bd"/>
    <property type="match status" value="1"/>
</dbReference>
<dbReference type="SMART" id="SM00342">
    <property type="entry name" value="HTH_ARAC"/>
    <property type="match status" value="1"/>
</dbReference>
<dbReference type="PANTHER" id="PTHR47894">
    <property type="entry name" value="HTH-TYPE TRANSCRIPTIONAL REGULATOR GADX"/>
    <property type="match status" value="1"/>
</dbReference>
<name>A0A9X2WJ02_9GAMM</name>
<dbReference type="GO" id="GO:0003700">
    <property type="term" value="F:DNA-binding transcription factor activity"/>
    <property type="evidence" value="ECO:0007669"/>
    <property type="project" value="InterPro"/>
</dbReference>
<keyword evidence="6" id="KW-1185">Reference proteome</keyword>
<dbReference type="InterPro" id="IPR032687">
    <property type="entry name" value="AraC-type_N"/>
</dbReference>
<dbReference type="Gene3D" id="1.10.10.60">
    <property type="entry name" value="Homeodomain-like"/>
    <property type="match status" value="1"/>
</dbReference>
<feature type="domain" description="HTH araC/xylS-type" evidence="4">
    <location>
        <begin position="253"/>
        <end position="335"/>
    </location>
</feature>
<reference evidence="5" key="1">
    <citation type="journal article" date="2022" name="Front. Microbiol.">
        <title>Genome-based taxonomic rearrangement of Oceanobacter-related bacteria including the description of Thalassolituus hydrocarbonoclasticus sp. nov. and Thalassolituus pacificus sp. nov. and emended description of the genus Thalassolituus.</title>
        <authorList>
            <person name="Dong C."/>
            <person name="Wei L."/>
            <person name="Wang J."/>
            <person name="Lai Q."/>
            <person name="Huang Z."/>
            <person name="Shao Z."/>
        </authorList>
    </citation>
    <scope>NUCLEOTIDE SEQUENCE</scope>
    <source>
        <strain evidence="5">59MF3M-4</strain>
    </source>
</reference>
<accession>A0A9X2WJ02</accession>
<evidence type="ECO:0000256" key="1">
    <source>
        <dbReference type="ARBA" id="ARBA00023015"/>
    </source>
</evidence>
<dbReference type="Pfam" id="PF12833">
    <property type="entry name" value="HTH_18"/>
    <property type="match status" value="1"/>
</dbReference>
<evidence type="ECO:0000313" key="5">
    <source>
        <dbReference type="EMBL" id="MCT7361034.1"/>
    </source>
</evidence>
<comment type="caution">
    <text evidence="5">The sequence shown here is derived from an EMBL/GenBank/DDBJ whole genome shotgun (WGS) entry which is preliminary data.</text>
</comment>
<sequence length="350" mass="39246">MRLGDISVAYVELMARAVEESGARPQAVLAQYQLDDVKLASPDARISIPRFMRMGHACIEAFSIPWLGLDMGRLTSPPAMGLAGLLAQSAADIRSACRALTEYELLSSFNARGRSQFLLEKGRGVAQFYSISPYNEYNLFVVDSVLSGWNRFMQLLSGRHDLLARVEFEFSAPVYRERYSDIFQCEVHFGAERNAVVLHDWALDLPVQQRCASTYSALKQLADRELERVRLGLTFRELTERAIGPLLNGQTPTLEQVAQRLNMAPWTVRRRLTDEGCSFQQVLNDTRRDLAVSYVRDTSLTLGEIAYVLGFGSATAFQRAFKRWTGEAPGRFRERSGRAYISTASSTSSS</sequence>
<dbReference type="PANTHER" id="PTHR47894:SF1">
    <property type="entry name" value="HTH-TYPE TRANSCRIPTIONAL REGULATOR VQSM"/>
    <property type="match status" value="1"/>
</dbReference>
<gene>
    <name evidence="5" type="ORF">NYR02_18570</name>
</gene>
<dbReference type="GO" id="GO:0005829">
    <property type="term" value="C:cytosol"/>
    <property type="evidence" value="ECO:0007669"/>
    <property type="project" value="TreeGrafter"/>
</dbReference>
<dbReference type="EMBL" id="JAOANI010000031">
    <property type="protein sequence ID" value="MCT7361034.1"/>
    <property type="molecule type" value="Genomic_DNA"/>
</dbReference>
<evidence type="ECO:0000259" key="4">
    <source>
        <dbReference type="PROSITE" id="PS01124"/>
    </source>
</evidence>
<keyword evidence="3" id="KW-0804">Transcription</keyword>
<dbReference type="InterPro" id="IPR018060">
    <property type="entry name" value="HTH_AraC"/>
</dbReference>
<dbReference type="SUPFAM" id="SSF46689">
    <property type="entry name" value="Homeodomain-like"/>
    <property type="match status" value="1"/>
</dbReference>